<evidence type="ECO:0000256" key="15">
    <source>
        <dbReference type="ARBA" id="ARBA00034617"/>
    </source>
</evidence>
<evidence type="ECO:0000256" key="8">
    <source>
        <dbReference type="ARBA" id="ARBA00022763"/>
    </source>
</evidence>
<dbReference type="Gene3D" id="2.60.40.150">
    <property type="entry name" value="C2 domain"/>
    <property type="match status" value="2"/>
</dbReference>
<dbReference type="InterPro" id="IPR050474">
    <property type="entry name" value="Hel308_SKI2-like"/>
</dbReference>
<dbReference type="FunFam" id="1.10.10.10:FF:000012">
    <property type="entry name" value="U5 small nuclear ribonucleoprotein helicase"/>
    <property type="match status" value="1"/>
</dbReference>
<dbReference type="Pfam" id="PF00271">
    <property type="entry name" value="Helicase_C"/>
    <property type="match status" value="2"/>
</dbReference>
<dbReference type="EC" id="5.6.2.4" evidence="16"/>
<dbReference type="GO" id="GO:0043138">
    <property type="term" value="F:3'-5' DNA helicase activity"/>
    <property type="evidence" value="ECO:0007669"/>
    <property type="project" value="UniProtKB-EC"/>
</dbReference>
<dbReference type="SMART" id="SM00487">
    <property type="entry name" value="DEXDc"/>
    <property type="match status" value="2"/>
</dbReference>
<evidence type="ECO:0000259" key="19">
    <source>
        <dbReference type="PROSITE" id="PS51192"/>
    </source>
</evidence>
<keyword evidence="22" id="KW-1185">Reference proteome</keyword>
<evidence type="ECO:0000256" key="3">
    <source>
        <dbReference type="ARBA" id="ARBA00008708"/>
    </source>
</evidence>
<dbReference type="SUPFAM" id="SSF52540">
    <property type="entry name" value="P-loop containing nucleoside triphosphate hydrolases"/>
    <property type="match status" value="3"/>
</dbReference>
<reference evidence="21 22" key="1">
    <citation type="journal article" date="2019" name="Proc. Natl. Acad. Sci. U.S.A.">
        <title>Regulatory changes in pterin and carotenoid genes underlie balanced color polymorphisms in the wall lizard.</title>
        <authorList>
            <person name="Andrade P."/>
            <person name="Pinho C."/>
            <person name="Perez I de Lanuza G."/>
            <person name="Afonso S."/>
            <person name="Brejcha J."/>
            <person name="Rubin C.J."/>
            <person name="Wallerman O."/>
            <person name="Pereira P."/>
            <person name="Sabatino S.J."/>
            <person name="Bellati A."/>
            <person name="Pellitteri-Rosa D."/>
            <person name="Bosakova Z."/>
            <person name="Bunikis I."/>
            <person name="Carretero M.A."/>
            <person name="Feiner N."/>
            <person name="Marsik P."/>
            <person name="Pauperio F."/>
            <person name="Salvi D."/>
            <person name="Soler L."/>
            <person name="While G.M."/>
            <person name="Uller T."/>
            <person name="Font E."/>
            <person name="Andersson L."/>
            <person name="Carneiro M."/>
        </authorList>
    </citation>
    <scope>NUCLEOTIDE SEQUENCE</scope>
</reference>
<dbReference type="GO" id="GO:0005524">
    <property type="term" value="F:ATP binding"/>
    <property type="evidence" value="ECO:0007669"/>
    <property type="project" value="UniProtKB-KW"/>
</dbReference>
<dbReference type="SMART" id="SM00973">
    <property type="entry name" value="Sec63"/>
    <property type="match status" value="2"/>
</dbReference>
<evidence type="ECO:0000256" key="2">
    <source>
        <dbReference type="ARBA" id="ARBA00004514"/>
    </source>
</evidence>
<dbReference type="FunFam" id="1.10.150.20:FF:000028">
    <property type="entry name" value="activating signal cointegrator 1 complex subunit 3"/>
    <property type="match status" value="1"/>
</dbReference>
<reference evidence="21" key="2">
    <citation type="submission" date="2025-08" db="UniProtKB">
        <authorList>
            <consortium name="Ensembl"/>
        </authorList>
    </citation>
    <scope>IDENTIFICATION</scope>
</reference>
<dbReference type="SUPFAM" id="SSF158702">
    <property type="entry name" value="Sec63 N-terminal domain-like"/>
    <property type="match status" value="2"/>
</dbReference>
<dbReference type="InterPro" id="IPR014756">
    <property type="entry name" value="Ig_E-set"/>
</dbReference>
<comment type="subcellular location">
    <subcellularLocation>
        <location evidence="2">Cytoplasm</location>
        <location evidence="2">Cytosol</location>
    </subcellularLocation>
    <subcellularLocation>
        <location evidence="1">Nucleus speckle</location>
    </subcellularLocation>
</comment>
<dbReference type="SMART" id="SM00382">
    <property type="entry name" value="AAA"/>
    <property type="match status" value="2"/>
</dbReference>
<dbReference type="PANTHER" id="PTHR47961">
    <property type="entry name" value="DNA POLYMERASE THETA, PUTATIVE (AFU_ORTHOLOGUE AFUA_1G05260)-RELATED"/>
    <property type="match status" value="1"/>
</dbReference>
<dbReference type="Gene3D" id="1.10.150.20">
    <property type="entry name" value="5' to 3' exonuclease, C-terminal subdomain"/>
    <property type="match status" value="1"/>
</dbReference>
<dbReference type="Gene3D" id="3.40.50.300">
    <property type="entry name" value="P-loop containing nucleotide triphosphate hydrolases"/>
    <property type="match status" value="4"/>
</dbReference>
<reference evidence="21" key="3">
    <citation type="submission" date="2025-09" db="UniProtKB">
        <authorList>
            <consortium name="Ensembl"/>
        </authorList>
    </citation>
    <scope>IDENTIFICATION</scope>
</reference>
<dbReference type="PIRSF" id="PIRSF039073">
    <property type="entry name" value="BRR2"/>
    <property type="match status" value="1"/>
</dbReference>
<dbReference type="InterPro" id="IPR001650">
    <property type="entry name" value="Helicase_C-like"/>
</dbReference>
<keyword evidence="7" id="KW-0547">Nucleotide-binding</keyword>
<evidence type="ECO:0000259" key="20">
    <source>
        <dbReference type="PROSITE" id="PS51194"/>
    </source>
</evidence>
<dbReference type="SUPFAM" id="SSF81296">
    <property type="entry name" value="E set domains"/>
    <property type="match status" value="1"/>
</dbReference>
<evidence type="ECO:0000313" key="22">
    <source>
        <dbReference type="Proteomes" id="UP000472272"/>
    </source>
</evidence>
<dbReference type="GO" id="GO:0005829">
    <property type="term" value="C:cytosol"/>
    <property type="evidence" value="ECO:0007669"/>
    <property type="project" value="UniProtKB-SubCell"/>
</dbReference>
<dbReference type="InterPro" id="IPR011545">
    <property type="entry name" value="DEAD/DEAH_box_helicase_dom"/>
</dbReference>
<dbReference type="CDD" id="cd18022">
    <property type="entry name" value="DEXHc_ASCC3_2"/>
    <property type="match status" value="1"/>
</dbReference>
<proteinExistence type="inferred from homology"/>
<dbReference type="FunFam" id="2.60.40.150:FF:000113">
    <property type="entry name" value="activating signal cointegrator 1 complex subunit 3"/>
    <property type="match status" value="1"/>
</dbReference>
<evidence type="ECO:0000256" key="10">
    <source>
        <dbReference type="ARBA" id="ARBA00022806"/>
    </source>
</evidence>
<dbReference type="InterPro" id="IPR003593">
    <property type="entry name" value="AAA+_ATPase"/>
</dbReference>
<dbReference type="Gene3D" id="1.10.3380.10">
    <property type="entry name" value="Sec63 N-terminal domain-like domain"/>
    <property type="match status" value="2"/>
</dbReference>
<dbReference type="GO" id="GO:0016607">
    <property type="term" value="C:nuclear speck"/>
    <property type="evidence" value="ECO:0007669"/>
    <property type="project" value="UniProtKB-SubCell"/>
</dbReference>
<dbReference type="Ensembl" id="ENSPMRT00000012312.1">
    <property type="protein sequence ID" value="ENSPMRP00000011527.1"/>
    <property type="gene ID" value="ENSPMRG00000007709.1"/>
</dbReference>
<evidence type="ECO:0000313" key="21">
    <source>
        <dbReference type="Ensembl" id="ENSPMRP00000011527.1"/>
    </source>
</evidence>
<feature type="domain" description="Helicase ATP-binding" evidence="19">
    <location>
        <begin position="1327"/>
        <end position="1502"/>
    </location>
</feature>
<keyword evidence="10" id="KW-0347">Helicase</keyword>
<dbReference type="Pfam" id="PF02889">
    <property type="entry name" value="Sec63"/>
    <property type="match status" value="2"/>
</dbReference>
<dbReference type="InterPro" id="IPR036390">
    <property type="entry name" value="WH_DNA-bd_sf"/>
</dbReference>
<protein>
    <recommendedName>
        <fullName evidence="4">Activating signal cointegrator 1 complex subunit 3</fullName>
        <ecNumber evidence="16">5.6.2.4</ecNumber>
    </recommendedName>
</protein>
<dbReference type="CDD" id="cd18795">
    <property type="entry name" value="SF2_C_Ski2"/>
    <property type="match status" value="2"/>
</dbReference>
<keyword evidence="13" id="KW-0413">Isomerase</keyword>
<evidence type="ECO:0000256" key="7">
    <source>
        <dbReference type="ARBA" id="ARBA00022741"/>
    </source>
</evidence>
<evidence type="ECO:0000256" key="5">
    <source>
        <dbReference type="ARBA" id="ARBA00022490"/>
    </source>
</evidence>
<dbReference type="GeneTree" id="ENSGT00940000155377"/>
<keyword evidence="12" id="KW-0234">DNA repair</keyword>
<dbReference type="PROSITE" id="PS51192">
    <property type="entry name" value="HELICASE_ATP_BIND_1"/>
    <property type="match status" value="2"/>
</dbReference>
<dbReference type="InterPro" id="IPR035892">
    <property type="entry name" value="C2_domain_sf"/>
</dbReference>
<dbReference type="InterPro" id="IPR027417">
    <property type="entry name" value="P-loop_NTPase"/>
</dbReference>
<evidence type="ECO:0000256" key="18">
    <source>
        <dbReference type="SAM" id="MobiDB-lite"/>
    </source>
</evidence>
<dbReference type="InterPro" id="IPR057842">
    <property type="entry name" value="WH_MER3"/>
</dbReference>
<comment type="similarity">
    <text evidence="3">Belongs to the helicase family.</text>
</comment>
<dbReference type="PANTHER" id="PTHR47961:SF13">
    <property type="entry name" value="ACTIVATING SIGNAL COINTEGRATOR 1 COMPLEX SUBUNIT 3"/>
    <property type="match status" value="1"/>
</dbReference>
<keyword evidence="9" id="KW-0378">Hydrolase</keyword>
<evidence type="ECO:0000256" key="13">
    <source>
        <dbReference type="ARBA" id="ARBA00023235"/>
    </source>
</evidence>
<dbReference type="FunFam" id="1.10.3380.10:FF:000001">
    <property type="entry name" value="U5 small nuclear ribonucleoprotein helicase"/>
    <property type="match status" value="1"/>
</dbReference>
<feature type="compositionally biased region" description="Basic residues" evidence="18">
    <location>
        <begin position="1"/>
        <end position="17"/>
    </location>
</feature>
<keyword evidence="14" id="KW-0539">Nucleus</keyword>
<dbReference type="Proteomes" id="UP000472272">
    <property type="component" value="Chromosome 3"/>
</dbReference>
<dbReference type="InterPro" id="IPR014001">
    <property type="entry name" value="Helicase_ATP-bd"/>
</dbReference>
<dbReference type="SUPFAM" id="SSF46785">
    <property type="entry name" value="Winged helix' DNA-binding domain"/>
    <property type="match status" value="2"/>
</dbReference>
<dbReference type="InterPro" id="IPR036388">
    <property type="entry name" value="WH-like_DNA-bd_sf"/>
</dbReference>
<dbReference type="Pfam" id="PF26582">
    <property type="entry name" value="ASCC3_N"/>
    <property type="match status" value="1"/>
</dbReference>
<dbReference type="CDD" id="cd18020">
    <property type="entry name" value="DEXHc_ASCC3_1"/>
    <property type="match status" value="1"/>
</dbReference>
<keyword evidence="5" id="KW-0963">Cytoplasm</keyword>
<dbReference type="FunFam" id="2.60.40.150:FF:000004">
    <property type="entry name" value="RNA helicase, activating signal cointegrator 1"/>
    <property type="match status" value="1"/>
</dbReference>
<dbReference type="FunFam" id="3.40.50.300:FF:000231">
    <property type="entry name" value="Activating signal cointegrator 1 complex subunit 3"/>
    <property type="match status" value="1"/>
</dbReference>
<dbReference type="Gene3D" id="1.10.10.10">
    <property type="entry name" value="Winged helix-like DNA-binding domain superfamily/Winged helix DNA-binding domain"/>
    <property type="match status" value="2"/>
</dbReference>
<dbReference type="GO" id="GO:0006281">
    <property type="term" value="P:DNA repair"/>
    <property type="evidence" value="ECO:0007669"/>
    <property type="project" value="UniProtKB-KW"/>
</dbReference>
<accession>A0A670IJQ1</accession>
<keyword evidence="8" id="KW-0227">DNA damage</keyword>
<evidence type="ECO:0000256" key="17">
    <source>
        <dbReference type="ARBA" id="ARBA00048988"/>
    </source>
</evidence>
<evidence type="ECO:0000256" key="6">
    <source>
        <dbReference type="ARBA" id="ARBA00022737"/>
    </source>
</evidence>
<evidence type="ECO:0000256" key="12">
    <source>
        <dbReference type="ARBA" id="ARBA00023204"/>
    </source>
</evidence>
<evidence type="ECO:0000256" key="11">
    <source>
        <dbReference type="ARBA" id="ARBA00022840"/>
    </source>
</evidence>
<comment type="catalytic activity">
    <reaction evidence="15">
        <text>Couples ATP hydrolysis with the unwinding of duplex DNA by translocating in the 3'-5' direction.</text>
        <dbReference type="EC" id="5.6.2.4"/>
    </reaction>
</comment>
<dbReference type="GO" id="GO:0180022">
    <property type="term" value="C:RQC-trigger complex"/>
    <property type="evidence" value="ECO:0007669"/>
    <property type="project" value="UniProtKB-ARBA"/>
</dbReference>
<dbReference type="SMART" id="SM00490">
    <property type="entry name" value="HELICc"/>
    <property type="match status" value="2"/>
</dbReference>
<dbReference type="Pfam" id="PF00270">
    <property type="entry name" value="DEAD"/>
    <property type="match status" value="2"/>
</dbReference>
<dbReference type="PROSITE" id="PS51194">
    <property type="entry name" value="HELICASE_CTER"/>
    <property type="match status" value="2"/>
</dbReference>
<dbReference type="FunFam" id="3.40.50.300:FF:000102">
    <property type="entry name" value="RNA helicase, activating signal cointegrator 1"/>
    <property type="match status" value="1"/>
</dbReference>
<keyword evidence="11" id="KW-0067">ATP-binding</keyword>
<evidence type="ECO:0000256" key="14">
    <source>
        <dbReference type="ARBA" id="ARBA00023242"/>
    </source>
</evidence>
<feature type="domain" description="Helicase C-terminal" evidence="20">
    <location>
        <begin position="1535"/>
        <end position="1742"/>
    </location>
</feature>
<dbReference type="InterPro" id="IPR004179">
    <property type="entry name" value="Sec63-dom"/>
</dbReference>
<dbReference type="Pfam" id="PF23445">
    <property type="entry name" value="WHD_SNRNP200"/>
    <property type="match status" value="2"/>
</dbReference>
<evidence type="ECO:0000256" key="16">
    <source>
        <dbReference type="ARBA" id="ARBA00034808"/>
    </source>
</evidence>
<dbReference type="FunFam" id="3.40.50.300:FF:000062">
    <property type="entry name" value="U5 small nuclear ribonucleoprotein helicase"/>
    <property type="match status" value="1"/>
</dbReference>
<feature type="domain" description="Helicase C-terminal" evidence="20">
    <location>
        <begin position="687"/>
        <end position="905"/>
    </location>
</feature>
<sequence length="2116" mass="241218">MGEKRRGSKAKKNKRTKLQGEQLNSGLTWKKIVSFVDENSAKENKQSILEDLKTILQASKQIVGSENGQEAIESGAVFLFKTFHTKECVGHEETKAIKQMFGPFPSSSATEACEATYRIASHFTEDQLAGLLQMTEDKNDDRKLCFGKNIAFSFDMYDLDHFEELPVNGEMDEQKGISLDFKKFLNNHLERFPNGYDESSGMKSLDKVDDSFLWCEVGKYLSESLKETPGVPTTEDLCCTLYEMLASHKSGDELQNELFELLGPEGFELIEKLLQNRSTIVERSFSGPNDYKLQALQEQCRKLAGENTKPNYGCQVTIQSEQEKQLMKLCRREEKRNARREKRSGEDGDVFVDGGMCFDPKELRSQREQALLNARTMPLLGRQRDTEFEKIHYPHVYDSQAEARRTSAFIGGSKMLLPEGIERENNKMYEEVKIPHTEPMPIGLEEKPVYINDLDEIGQLAFKGMKRLNRIQSIVFETAYNTNENMLICAPTGAGKTNIAMLTVLHEIRQHVQQGVIKKDEFKIVYVAPMKALAAEMTNYFSKRLEPLGITVKELTGDMQLSKSEILRTQMLVTTPEKWDVVTRKSVGDVALSQLVKLLILDEVHLLHEDRGPVLESLVARTLRQVESTQSMIRILGLSATLPNYLDVATFLHVNPYIGLFYFDGRFRPVPLGQTFLGIKTTNKVQQLNNMDEVCYENVLKQVTAGHQVMVFVHARNATVRTAMALREKAKNNGHICYFLPTQGPDYGQLEKQVQRSRNKQMREMFPDGFSIHHAGMLRQDRSLVENLFSRGYIKVLVCTATLAWGVNLPAHAVIIKGTQIYAAKRGSFVDLGILDVMQIFGRAGRPQFDKFGEGVIITTHDKLSHYLTLLTQQNPIESQFLESLADNLNAEIALGTVTNVEEAVKWISYTYLYVRMRANPLVYGISHKAYQMDPGLEKHREQLVIEVGRKLDKARMIRFEERTGFFSSTDLGRIASHYYIKYNTIETFNELFDAHKTEGDILAIVSKAEEFEQIKVREEEIEELEALLGDFCELPAPGGVENSYGKINILLQTYVSRGEMDSFSLISDSAYVAQNAARIVRALFEVALRKRWPAMTYRLLNLSKVIDKRLWGWVSPLRQFSVLPPSVLSKLEQKNLTIDKLKDMRKDEIGHMLHHVNIGLKVKQCVHQIPSITMEATIQPITRTVLRVRLNITSDFKWSDQVHGTGGEPWWIWVEDPTNDHIYHSEYFIIQKKQVIAKETQLLVFTIPIFEPLPSQYYIRAVSDRWLGAEAVCIINFQHLILPERHPPHTELLDLQPLPITALGRPEYEALYKFTHFNPIQTQIFHTLYHTDCNVLLGAPTGSGKTVAAELAIFRIFNNYPTSKAVYIAPLKALVRERIEDWKIRIEEKLGKKVVELTGDVTPDMRSIAQADLIVTTPEKWDGVSRSWQNRSYVQKVSILIIDEIHLLGDERGPVLEVIVSRTNFISSHTEKPVRVVGLSTALANARDLADWLNINQMGLFNFRPSVRPVPLEVHIQGFPGQHYCPRMASMNKPAFQAIRSHSPAKPVLIFVSSRRQTRLTALELIAFLATEDDPKQWLNMDEREMSVIIGTIRESNLKLTLAFGIGIHHAGLHERDRKTVEELFVNCKIQVLIATSTLAWGVNFPAHLVIVKGTEFYDGKTRRYVDYPITDVLQMMGRAGRPQFDDQGKAVILVHDIKKDFYKKFLYEPFPVESSLLEVLSDHLNAEIAAGTITSKQDAMDYITWTYFFRRLIMNPSYYNLDAVSHDNMNKFLSNLVEKSLVDLEYSYCIKLGEDDHSIEPLTHGRIASYYYLKHPTVRMFKDRLKPESSVEDLLSILTAMLDIAANEGWLVTALNITSLVQMLIQGRWIHDSSLLTLPNVEYHHLHLFRKWNQGKRKSGYQGPIECLPELIAACDGKETVFASIVDRDFHATQITQAWHFLSHLPVIEVNMTIKGGSDDAVQEQNELPVPMLATNTRDNKKWIKLRADQEYVLQINLRRLHVGYTKGRQDSKAIAPRFPKTKDEGWFLILGEVDKKELVALKRVGYVRNQSAVSVAFYTPEIPGKYIYTLYLMSDSYLGMDQQYDIYLNTLPTNTSAQVNTEISGALNDLALN</sequence>
<dbReference type="InterPro" id="IPR058856">
    <property type="entry name" value="ASCC3_N"/>
</dbReference>
<dbReference type="FunFam" id="1.10.10.10:FF:000024">
    <property type="entry name" value="U5 small nuclear ribonucleoprotein helicase"/>
    <property type="match status" value="1"/>
</dbReference>
<dbReference type="GO" id="GO:0016787">
    <property type="term" value="F:hydrolase activity"/>
    <property type="evidence" value="ECO:0007669"/>
    <property type="project" value="UniProtKB-KW"/>
</dbReference>
<feature type="domain" description="Helicase ATP-binding" evidence="19">
    <location>
        <begin position="477"/>
        <end position="660"/>
    </location>
</feature>
<evidence type="ECO:0000256" key="1">
    <source>
        <dbReference type="ARBA" id="ARBA00004324"/>
    </source>
</evidence>
<evidence type="ECO:0000256" key="4">
    <source>
        <dbReference type="ARBA" id="ARBA00014590"/>
    </source>
</evidence>
<dbReference type="GO" id="GO:0003676">
    <property type="term" value="F:nucleic acid binding"/>
    <property type="evidence" value="ECO:0007669"/>
    <property type="project" value="InterPro"/>
</dbReference>
<comment type="catalytic activity">
    <reaction evidence="17">
        <text>ATP + H2O = ADP + phosphate + H(+)</text>
        <dbReference type="Rhea" id="RHEA:13065"/>
        <dbReference type="ChEBI" id="CHEBI:15377"/>
        <dbReference type="ChEBI" id="CHEBI:15378"/>
        <dbReference type="ChEBI" id="CHEBI:30616"/>
        <dbReference type="ChEBI" id="CHEBI:43474"/>
        <dbReference type="ChEBI" id="CHEBI:456216"/>
        <dbReference type="EC" id="5.6.2.4"/>
    </reaction>
</comment>
<organism evidence="21 22">
    <name type="scientific">Podarcis muralis</name>
    <name type="common">Wall lizard</name>
    <name type="synonym">Lacerta muralis</name>
    <dbReference type="NCBI Taxonomy" id="64176"/>
    <lineage>
        <taxon>Eukaryota</taxon>
        <taxon>Metazoa</taxon>
        <taxon>Chordata</taxon>
        <taxon>Craniata</taxon>
        <taxon>Vertebrata</taxon>
        <taxon>Euteleostomi</taxon>
        <taxon>Lepidosauria</taxon>
        <taxon>Squamata</taxon>
        <taxon>Bifurcata</taxon>
        <taxon>Unidentata</taxon>
        <taxon>Episquamata</taxon>
        <taxon>Laterata</taxon>
        <taxon>Lacertibaenia</taxon>
        <taxon>Lacertidae</taxon>
        <taxon>Podarcis</taxon>
    </lineage>
</organism>
<name>A0A670IJQ1_PODMU</name>
<evidence type="ECO:0000256" key="9">
    <source>
        <dbReference type="ARBA" id="ARBA00022801"/>
    </source>
</evidence>
<gene>
    <name evidence="21" type="primary">ASCC3</name>
</gene>
<keyword evidence="6" id="KW-0677">Repeat</keyword>
<feature type="region of interest" description="Disordered" evidence="18">
    <location>
        <begin position="1"/>
        <end position="20"/>
    </location>
</feature>
<dbReference type="FunFam" id="3.40.50.300:FF:000198">
    <property type="entry name" value="Activating signal cointegrator 1 complex subunit"/>
    <property type="match status" value="1"/>
</dbReference>